<evidence type="ECO:0000256" key="1">
    <source>
        <dbReference type="PROSITE-ProRule" id="PRU00117"/>
    </source>
</evidence>
<dbReference type="OrthoDB" id="10027144at2759"/>
<gene>
    <name evidence="3" type="primary">HDLBP</name>
    <name evidence="3" type="ORF">NPIL_395621</name>
</gene>
<proteinExistence type="predicted"/>
<protein>
    <submittedName>
        <fullName evidence="3">Vigilin</fullName>
    </submittedName>
</protein>
<dbReference type="SUPFAM" id="SSF54791">
    <property type="entry name" value="Eukaryotic type KH-domain (KH-domain type I)"/>
    <property type="match status" value="2"/>
</dbReference>
<evidence type="ECO:0000313" key="4">
    <source>
        <dbReference type="Proteomes" id="UP000887013"/>
    </source>
</evidence>
<dbReference type="AlphaFoldDB" id="A0A8X6MGT5"/>
<dbReference type="EMBL" id="BMAW01092770">
    <property type="protein sequence ID" value="GFS56929.1"/>
    <property type="molecule type" value="Genomic_DNA"/>
</dbReference>
<dbReference type="Proteomes" id="UP000887013">
    <property type="component" value="Unassembled WGS sequence"/>
</dbReference>
<evidence type="ECO:0000259" key="2">
    <source>
        <dbReference type="Pfam" id="PF00013"/>
    </source>
</evidence>
<sequence>MYHTFIFGPFNETINQIIGETKTKVNIPLASVIHGDLTNAGEKKAVAKAKARIQNIYKERKRNCQSILLEVRKNQHKYVIGPRGQTIQEILQETGVSVEIPLLDV</sequence>
<keyword evidence="4" id="KW-1185">Reference proteome</keyword>
<keyword evidence="1" id="KW-0694">RNA-binding</keyword>
<organism evidence="3 4">
    <name type="scientific">Nephila pilipes</name>
    <name type="common">Giant wood spider</name>
    <name type="synonym">Nephila maculata</name>
    <dbReference type="NCBI Taxonomy" id="299642"/>
    <lineage>
        <taxon>Eukaryota</taxon>
        <taxon>Metazoa</taxon>
        <taxon>Ecdysozoa</taxon>
        <taxon>Arthropoda</taxon>
        <taxon>Chelicerata</taxon>
        <taxon>Arachnida</taxon>
        <taxon>Araneae</taxon>
        <taxon>Araneomorphae</taxon>
        <taxon>Entelegynae</taxon>
        <taxon>Araneoidea</taxon>
        <taxon>Nephilidae</taxon>
        <taxon>Nephila</taxon>
    </lineage>
</organism>
<dbReference type="InterPro" id="IPR036612">
    <property type="entry name" value="KH_dom_type_1_sf"/>
</dbReference>
<name>A0A8X6MGT5_NEPPI</name>
<comment type="caution">
    <text evidence="3">The sequence shown here is derived from an EMBL/GenBank/DDBJ whole genome shotgun (WGS) entry which is preliminary data.</text>
</comment>
<dbReference type="PROSITE" id="PS50084">
    <property type="entry name" value="KH_TYPE_1"/>
    <property type="match status" value="1"/>
</dbReference>
<dbReference type="Pfam" id="PF00013">
    <property type="entry name" value="KH_1"/>
    <property type="match status" value="2"/>
</dbReference>
<dbReference type="GO" id="GO:0010468">
    <property type="term" value="P:regulation of gene expression"/>
    <property type="evidence" value="ECO:0007669"/>
    <property type="project" value="UniProtKB-ARBA"/>
</dbReference>
<accession>A0A8X6MGT5</accession>
<dbReference type="GO" id="GO:0003723">
    <property type="term" value="F:RNA binding"/>
    <property type="evidence" value="ECO:0007669"/>
    <property type="project" value="UniProtKB-UniRule"/>
</dbReference>
<evidence type="ECO:0000313" key="3">
    <source>
        <dbReference type="EMBL" id="GFS56929.1"/>
    </source>
</evidence>
<dbReference type="Gene3D" id="3.30.1370.10">
    <property type="entry name" value="K Homology domain, type 1"/>
    <property type="match status" value="2"/>
</dbReference>
<feature type="domain" description="K Homology" evidence="2">
    <location>
        <begin position="69"/>
        <end position="101"/>
    </location>
</feature>
<dbReference type="InterPro" id="IPR004088">
    <property type="entry name" value="KH_dom_type_1"/>
</dbReference>
<feature type="domain" description="K Homology" evidence="2">
    <location>
        <begin position="2"/>
        <end position="54"/>
    </location>
</feature>
<reference evidence="3" key="1">
    <citation type="submission" date="2020-08" db="EMBL/GenBank/DDBJ databases">
        <title>Multicomponent nature underlies the extraordinary mechanical properties of spider dragline silk.</title>
        <authorList>
            <person name="Kono N."/>
            <person name="Nakamura H."/>
            <person name="Mori M."/>
            <person name="Yoshida Y."/>
            <person name="Ohtoshi R."/>
            <person name="Malay A.D."/>
            <person name="Moran D.A.P."/>
            <person name="Tomita M."/>
            <person name="Numata K."/>
            <person name="Arakawa K."/>
        </authorList>
    </citation>
    <scope>NUCLEOTIDE SEQUENCE</scope>
</reference>
<dbReference type="CDD" id="cd22408">
    <property type="entry name" value="KH-I_Vigilin_rpt4"/>
    <property type="match status" value="1"/>
</dbReference>